<evidence type="ECO:0000313" key="4">
    <source>
        <dbReference type="EMBL" id="GMR48852.1"/>
    </source>
</evidence>
<feature type="domain" description="MSP" evidence="3">
    <location>
        <begin position="88"/>
        <end position="206"/>
    </location>
</feature>
<keyword evidence="1" id="KW-0206">Cytoskeleton</keyword>
<dbReference type="Gene3D" id="2.60.40.10">
    <property type="entry name" value="Immunoglobulins"/>
    <property type="match status" value="1"/>
</dbReference>
<evidence type="ECO:0000256" key="2">
    <source>
        <dbReference type="SAM" id="MobiDB-lite"/>
    </source>
</evidence>
<feature type="region of interest" description="Disordered" evidence="2">
    <location>
        <begin position="1"/>
        <end position="77"/>
    </location>
</feature>
<comment type="function">
    <text evidence="1">Central component in molecular interactions underlying sperm crawling. Forms an extensive filament system that extends from sperm villipoda, along the leading edge of the pseudopod.</text>
</comment>
<protein>
    <recommendedName>
        <fullName evidence="1">Major sperm protein</fullName>
    </recommendedName>
</protein>
<feature type="region of interest" description="Disordered" evidence="2">
    <location>
        <begin position="213"/>
        <end position="248"/>
    </location>
</feature>
<evidence type="ECO:0000313" key="5">
    <source>
        <dbReference type="Proteomes" id="UP001328107"/>
    </source>
</evidence>
<sequence>HREQLFSKLHSPLTPITPASPSRPRMANEEKSEKQEQTVFDDRNDKPFPEHRSISGSKEGSKEKLTGTVRTVPRPAALPNKPWEPAFKLKLNPPDYIKMRWQKGVSVFSEMTITNTLSTPQCYKMKCTDNTQFRVRPPMNFIDQGASVTVKIIHNSYVLPEPNKHYFALYHIKCTPEDLRNRNFKRIWRAQTPPDGVIRVPVAFGTAEIKVSNGSGPAPSSTMTGKGVSRPMTFPPVVGGRTKSVKKK</sequence>
<gene>
    <name evidence="4" type="ORF">PMAYCL1PPCAC_19047</name>
</gene>
<reference evidence="5" key="1">
    <citation type="submission" date="2022-10" db="EMBL/GenBank/DDBJ databases">
        <title>Genome assembly of Pristionchus species.</title>
        <authorList>
            <person name="Yoshida K."/>
            <person name="Sommer R.J."/>
        </authorList>
    </citation>
    <scope>NUCLEOTIDE SEQUENCE [LARGE SCALE GENOMIC DNA]</scope>
    <source>
        <strain evidence="5">RS5460</strain>
    </source>
</reference>
<dbReference type="PROSITE" id="PS50202">
    <property type="entry name" value="MSP"/>
    <property type="match status" value="1"/>
</dbReference>
<evidence type="ECO:0000259" key="3">
    <source>
        <dbReference type="PROSITE" id="PS50202"/>
    </source>
</evidence>
<feature type="compositionally biased region" description="Basic and acidic residues" evidence="2">
    <location>
        <begin position="26"/>
        <end position="65"/>
    </location>
</feature>
<proteinExistence type="predicted"/>
<dbReference type="InterPro" id="IPR013783">
    <property type="entry name" value="Ig-like_fold"/>
</dbReference>
<dbReference type="EMBL" id="BTRK01000004">
    <property type="protein sequence ID" value="GMR48852.1"/>
    <property type="molecule type" value="Genomic_DNA"/>
</dbReference>
<name>A0AAN5I1V7_9BILA</name>
<dbReference type="AlphaFoldDB" id="A0AAN5I1V7"/>
<dbReference type="SUPFAM" id="SSF49354">
    <property type="entry name" value="PapD-like"/>
    <property type="match status" value="1"/>
</dbReference>
<dbReference type="PANTHER" id="PTHR21513">
    <property type="entry name" value="MAJOR SPERM PROTEIN"/>
    <property type="match status" value="1"/>
</dbReference>
<organism evidence="4 5">
    <name type="scientific">Pristionchus mayeri</name>
    <dbReference type="NCBI Taxonomy" id="1317129"/>
    <lineage>
        <taxon>Eukaryota</taxon>
        <taxon>Metazoa</taxon>
        <taxon>Ecdysozoa</taxon>
        <taxon>Nematoda</taxon>
        <taxon>Chromadorea</taxon>
        <taxon>Rhabditida</taxon>
        <taxon>Rhabditina</taxon>
        <taxon>Diplogasteromorpha</taxon>
        <taxon>Diplogasteroidea</taxon>
        <taxon>Neodiplogasteridae</taxon>
        <taxon>Pristionchus</taxon>
    </lineage>
</organism>
<comment type="caution">
    <text evidence="4">The sequence shown here is derived from an EMBL/GenBank/DDBJ whole genome shotgun (WGS) entry which is preliminary data.</text>
</comment>
<dbReference type="Pfam" id="PF00635">
    <property type="entry name" value="Motile_Sperm"/>
    <property type="match status" value="1"/>
</dbReference>
<dbReference type="InterPro" id="IPR008962">
    <property type="entry name" value="PapD-like_sf"/>
</dbReference>
<keyword evidence="5" id="KW-1185">Reference proteome</keyword>
<dbReference type="InterPro" id="IPR000535">
    <property type="entry name" value="MSP_dom"/>
</dbReference>
<dbReference type="Proteomes" id="UP001328107">
    <property type="component" value="Unassembled WGS sequence"/>
</dbReference>
<feature type="compositionally biased region" description="Polar residues" evidence="2">
    <location>
        <begin position="213"/>
        <end position="224"/>
    </location>
</feature>
<dbReference type="PANTHER" id="PTHR21513:SF19">
    <property type="entry name" value="MAJOR SPERM PROTEIN"/>
    <property type="match status" value="1"/>
</dbReference>
<keyword evidence="1" id="KW-0963">Cytoplasm</keyword>
<evidence type="ECO:0000256" key="1">
    <source>
        <dbReference type="RuleBase" id="RU003425"/>
    </source>
</evidence>
<accession>A0AAN5I1V7</accession>
<feature type="non-terminal residue" evidence="4">
    <location>
        <position position="1"/>
    </location>
</feature>